<protein>
    <recommendedName>
        <fullName evidence="10">Dr1-associated corepressor</fullName>
    </recommendedName>
    <alternativeName>
        <fullName evidence="11">Dr1-associated protein 1</fullName>
    </alternativeName>
    <alternativeName>
        <fullName evidence="12">Negative cofactor 2-alpha</fullName>
    </alternativeName>
</protein>
<dbReference type="Proteomes" id="UP000549394">
    <property type="component" value="Unassembled WGS sequence"/>
</dbReference>
<evidence type="ECO:0000256" key="1">
    <source>
        <dbReference type="ARBA" id="ARBA00004123"/>
    </source>
</evidence>
<comment type="subcellular location">
    <subcellularLocation>
        <location evidence="1">Nucleus</location>
    </subcellularLocation>
</comment>
<dbReference type="CDD" id="cd22906">
    <property type="entry name" value="HFD_DRAP1"/>
    <property type="match status" value="1"/>
</dbReference>
<evidence type="ECO:0000256" key="3">
    <source>
        <dbReference type="ARBA" id="ARBA00022553"/>
    </source>
</evidence>
<keyword evidence="2" id="KW-0678">Repressor</keyword>
<dbReference type="InterPro" id="IPR009072">
    <property type="entry name" value="Histone-fold"/>
</dbReference>
<comment type="caution">
    <text evidence="15">The sequence shown here is derived from an EMBL/GenBank/DDBJ whole genome shotgun (WGS) entry which is preliminary data.</text>
</comment>
<evidence type="ECO:0000256" key="5">
    <source>
        <dbReference type="ARBA" id="ARBA00023125"/>
    </source>
</evidence>
<dbReference type="GO" id="GO:0046982">
    <property type="term" value="F:protein heterodimerization activity"/>
    <property type="evidence" value="ECO:0007669"/>
    <property type="project" value="InterPro"/>
</dbReference>
<dbReference type="Gene3D" id="1.10.20.10">
    <property type="entry name" value="Histone, subunit A"/>
    <property type="match status" value="1"/>
</dbReference>
<organism evidence="15 16">
    <name type="scientific">Dimorphilus gyrociliatus</name>
    <dbReference type="NCBI Taxonomy" id="2664684"/>
    <lineage>
        <taxon>Eukaryota</taxon>
        <taxon>Metazoa</taxon>
        <taxon>Spiralia</taxon>
        <taxon>Lophotrochozoa</taxon>
        <taxon>Annelida</taxon>
        <taxon>Polychaeta</taxon>
        <taxon>Polychaeta incertae sedis</taxon>
        <taxon>Dinophilidae</taxon>
        <taxon>Dimorphilus</taxon>
    </lineage>
</organism>
<dbReference type="GO" id="GO:0016251">
    <property type="term" value="F:RNA polymerase II general transcription initiation factor activity"/>
    <property type="evidence" value="ECO:0007669"/>
    <property type="project" value="TreeGrafter"/>
</dbReference>
<name>A0A7I8W6L4_9ANNE</name>
<evidence type="ECO:0000313" key="16">
    <source>
        <dbReference type="Proteomes" id="UP000549394"/>
    </source>
</evidence>
<dbReference type="InterPro" id="IPR050568">
    <property type="entry name" value="Transcr_DNA_Rep_Reg"/>
</dbReference>
<evidence type="ECO:0000259" key="14">
    <source>
        <dbReference type="Pfam" id="PF00808"/>
    </source>
</evidence>
<accession>A0A7I8W6L4</accession>
<evidence type="ECO:0000256" key="8">
    <source>
        <dbReference type="ARBA" id="ARBA00061393"/>
    </source>
</evidence>
<keyword evidence="4" id="KW-0805">Transcription regulation</keyword>
<evidence type="ECO:0000256" key="9">
    <source>
        <dbReference type="ARBA" id="ARBA00066085"/>
    </source>
</evidence>
<proteinExistence type="inferred from homology"/>
<evidence type="ECO:0000256" key="10">
    <source>
        <dbReference type="ARBA" id="ARBA00072760"/>
    </source>
</evidence>
<dbReference type="OrthoDB" id="653904at2759"/>
<dbReference type="Pfam" id="PF00808">
    <property type="entry name" value="CBFD_NFYB_HMF"/>
    <property type="match status" value="1"/>
</dbReference>
<dbReference type="EMBL" id="CAJFCJ010000019">
    <property type="protein sequence ID" value="CAD5123894.1"/>
    <property type="molecule type" value="Genomic_DNA"/>
</dbReference>
<keyword evidence="3" id="KW-0597">Phosphoprotein</keyword>
<evidence type="ECO:0000256" key="12">
    <source>
        <dbReference type="ARBA" id="ARBA00078501"/>
    </source>
</evidence>
<keyword evidence="6" id="KW-0804">Transcription</keyword>
<keyword evidence="16" id="KW-1185">Reference proteome</keyword>
<evidence type="ECO:0000256" key="13">
    <source>
        <dbReference type="SAM" id="MobiDB-lite"/>
    </source>
</evidence>
<feature type="compositionally biased region" description="Basic and acidic residues" evidence="13">
    <location>
        <begin position="148"/>
        <end position="171"/>
    </location>
</feature>
<dbReference type="GO" id="GO:0000122">
    <property type="term" value="P:negative regulation of transcription by RNA polymerase II"/>
    <property type="evidence" value="ECO:0007669"/>
    <property type="project" value="UniProtKB-ARBA"/>
</dbReference>
<dbReference type="AlphaFoldDB" id="A0A7I8W6L4"/>
<comment type="similarity">
    <text evidence="8">Belongs to the NC2 alpha/DRAP1 family.</text>
</comment>
<sequence>MPIKRKKFNSRFPTARIKKIMQTDDDIGKVAAIVPVVISRALELFIDGLVKKSYEQTKSRNAKTLTTSHIKQVIHEEKGFDFLKDLVQNVPDRSAEDEDTKTRQTKRSLSNASVGSEGGVPTKRRRPKKVQESSSTCTATSTPSSSHSDLEENKEDLLGVSKTDEDSKSEQEESDDDDYE</sequence>
<dbReference type="InterPro" id="IPR003958">
    <property type="entry name" value="CBFA_NFYB_domain"/>
</dbReference>
<dbReference type="GO" id="GO:0001046">
    <property type="term" value="F:core promoter sequence-specific DNA binding"/>
    <property type="evidence" value="ECO:0007669"/>
    <property type="project" value="TreeGrafter"/>
</dbReference>
<gene>
    <name evidence="15" type="ORF">DGYR_LOCUS11523</name>
</gene>
<evidence type="ECO:0000256" key="4">
    <source>
        <dbReference type="ARBA" id="ARBA00023015"/>
    </source>
</evidence>
<evidence type="ECO:0000256" key="11">
    <source>
        <dbReference type="ARBA" id="ARBA00077179"/>
    </source>
</evidence>
<evidence type="ECO:0000256" key="7">
    <source>
        <dbReference type="ARBA" id="ARBA00023242"/>
    </source>
</evidence>
<dbReference type="PANTHER" id="PTHR10252:SF5">
    <property type="entry name" value="DR1-ASSOCIATED COREPRESSOR"/>
    <property type="match status" value="1"/>
</dbReference>
<comment type="subunit">
    <text evidence="9">Heterodimer with DR1. Binds BTAF1.</text>
</comment>
<evidence type="ECO:0000256" key="6">
    <source>
        <dbReference type="ARBA" id="ARBA00023163"/>
    </source>
</evidence>
<dbReference type="GO" id="GO:0017054">
    <property type="term" value="C:negative cofactor 2 complex"/>
    <property type="evidence" value="ECO:0007669"/>
    <property type="project" value="TreeGrafter"/>
</dbReference>
<keyword evidence="5" id="KW-0238">DNA-binding</keyword>
<evidence type="ECO:0000256" key="2">
    <source>
        <dbReference type="ARBA" id="ARBA00022491"/>
    </source>
</evidence>
<dbReference type="SUPFAM" id="SSF47113">
    <property type="entry name" value="Histone-fold"/>
    <property type="match status" value="1"/>
</dbReference>
<feature type="domain" description="Transcription factor CBF/NF-Y/archaeal histone" evidence="14">
    <location>
        <begin position="11"/>
        <end position="74"/>
    </location>
</feature>
<feature type="compositionally biased region" description="Low complexity" evidence="13">
    <location>
        <begin position="133"/>
        <end position="147"/>
    </location>
</feature>
<dbReference type="PANTHER" id="PTHR10252">
    <property type="entry name" value="HISTONE-LIKE TRANSCRIPTION FACTOR CCAAT-RELATED"/>
    <property type="match status" value="1"/>
</dbReference>
<dbReference type="FunFam" id="1.10.20.10:FF:000032">
    <property type="entry name" value="dr1-associated corepressor isoform X1"/>
    <property type="match status" value="1"/>
</dbReference>
<keyword evidence="7" id="KW-0539">Nucleus</keyword>
<reference evidence="15 16" key="1">
    <citation type="submission" date="2020-08" db="EMBL/GenBank/DDBJ databases">
        <authorList>
            <person name="Hejnol A."/>
        </authorList>
    </citation>
    <scope>NUCLEOTIDE SEQUENCE [LARGE SCALE GENOMIC DNA]</scope>
</reference>
<evidence type="ECO:0000313" key="15">
    <source>
        <dbReference type="EMBL" id="CAD5123894.1"/>
    </source>
</evidence>
<feature type="region of interest" description="Disordered" evidence="13">
    <location>
        <begin position="91"/>
        <end position="180"/>
    </location>
</feature>